<keyword evidence="9" id="KW-1185">Reference proteome</keyword>
<name>S7TBW8_DESML</name>
<keyword evidence="5 6" id="KW-0408">Iron</keyword>
<evidence type="ECO:0000256" key="1">
    <source>
        <dbReference type="ARBA" id="ARBA00022448"/>
    </source>
</evidence>
<dbReference type="InterPro" id="IPR036280">
    <property type="entry name" value="Multihaem_cyt_sf"/>
</dbReference>
<evidence type="ECO:0000313" key="8">
    <source>
        <dbReference type="EMBL" id="EPR34035.1"/>
    </source>
</evidence>
<evidence type="ECO:0000313" key="9">
    <source>
        <dbReference type="Proteomes" id="UP000014977"/>
    </source>
</evidence>
<dbReference type="AlphaFoldDB" id="S7TBW8"/>
<reference evidence="8 9" key="1">
    <citation type="journal article" date="2013" name="Genome Announc.">
        <title>Draft genome sequences for three mercury-methylating, sulfate-reducing bacteria.</title>
        <authorList>
            <person name="Brown S.D."/>
            <person name="Hurt R.A.Jr."/>
            <person name="Gilmour C.C."/>
            <person name="Elias D.A."/>
        </authorList>
    </citation>
    <scope>NUCLEOTIDE SEQUENCE [LARGE SCALE GENOMIC DNA]</scope>
    <source>
        <strain evidence="8 9">DSM 2059</strain>
    </source>
</reference>
<protein>
    <submittedName>
        <fullName evidence="8">Cytochrome c, class III, conserved region</fullName>
    </submittedName>
</protein>
<keyword evidence="2 6" id="KW-0349">Heme</keyword>
<dbReference type="SUPFAM" id="SSF48695">
    <property type="entry name" value="Multiheme cytochromes"/>
    <property type="match status" value="1"/>
</dbReference>
<dbReference type="Gene3D" id="3.90.10.10">
    <property type="entry name" value="Cytochrome C3"/>
    <property type="match status" value="1"/>
</dbReference>
<dbReference type="GO" id="GO:0046872">
    <property type="term" value="F:metal ion binding"/>
    <property type="evidence" value="ECO:0007669"/>
    <property type="project" value="UniProtKB-KW"/>
</dbReference>
<dbReference type="GO" id="GO:0009055">
    <property type="term" value="F:electron transfer activity"/>
    <property type="evidence" value="ECO:0007669"/>
    <property type="project" value="InterPro"/>
</dbReference>
<dbReference type="eggNOG" id="ENOG50334IC">
    <property type="taxonomic scope" value="Bacteria"/>
</dbReference>
<evidence type="ECO:0000256" key="2">
    <source>
        <dbReference type="ARBA" id="ARBA00022617"/>
    </source>
</evidence>
<sequence>MDRMLLSALVLWFVVLSFLGIGSVVKTPEAPSDARAAAYFPHDRHMEVVDGCNRCHHRFVDGVNVLEEDELDGGEAMRCRTCHTDANAIDGREAFHRQCIQCHRALEKEGNVSGPRTCGTCHPKTVSGDLDALIIQR</sequence>
<evidence type="ECO:0000259" key="7">
    <source>
        <dbReference type="PROSITE" id="PS51007"/>
    </source>
</evidence>
<dbReference type="OrthoDB" id="9796996at2"/>
<keyword evidence="1" id="KW-0813">Transport</keyword>
<evidence type="ECO:0000256" key="3">
    <source>
        <dbReference type="ARBA" id="ARBA00022723"/>
    </source>
</evidence>
<proteinExistence type="predicted"/>
<accession>S7TBW8</accession>
<dbReference type="RefSeq" id="WP_020878627.1">
    <property type="nucleotide sequence ID" value="NZ_ATHJ01000125.1"/>
</dbReference>
<dbReference type="CDD" id="cd08168">
    <property type="entry name" value="Cytochrom_C3"/>
    <property type="match status" value="1"/>
</dbReference>
<comment type="caution">
    <text evidence="8">The sequence shown here is derived from an EMBL/GenBank/DDBJ whole genome shotgun (WGS) entry which is preliminary data.</text>
</comment>
<dbReference type="Proteomes" id="UP000014977">
    <property type="component" value="Unassembled WGS sequence"/>
</dbReference>
<dbReference type="EMBL" id="ATHJ01000125">
    <property type="protein sequence ID" value="EPR34035.1"/>
    <property type="molecule type" value="Genomic_DNA"/>
</dbReference>
<dbReference type="STRING" id="897.B2D07_10580"/>
<organism evidence="8 9">
    <name type="scientific">Desulfococcus multivorans DSM 2059</name>
    <dbReference type="NCBI Taxonomy" id="1121405"/>
    <lineage>
        <taxon>Bacteria</taxon>
        <taxon>Pseudomonadati</taxon>
        <taxon>Thermodesulfobacteriota</taxon>
        <taxon>Desulfobacteria</taxon>
        <taxon>Desulfobacterales</taxon>
        <taxon>Desulfococcaceae</taxon>
        <taxon>Desulfococcus</taxon>
    </lineage>
</organism>
<dbReference type="Pfam" id="PF02085">
    <property type="entry name" value="Cytochrom_CIII"/>
    <property type="match status" value="1"/>
</dbReference>
<keyword evidence="3 6" id="KW-0479">Metal-binding</keyword>
<evidence type="ECO:0000256" key="4">
    <source>
        <dbReference type="ARBA" id="ARBA00022982"/>
    </source>
</evidence>
<evidence type="ECO:0000256" key="5">
    <source>
        <dbReference type="ARBA" id="ARBA00023004"/>
    </source>
</evidence>
<dbReference type="GO" id="GO:0020037">
    <property type="term" value="F:heme binding"/>
    <property type="evidence" value="ECO:0007669"/>
    <property type="project" value="InterPro"/>
</dbReference>
<feature type="domain" description="Cytochrome c" evidence="7">
    <location>
        <begin position="86"/>
        <end position="137"/>
    </location>
</feature>
<dbReference type="InterPro" id="IPR020942">
    <property type="entry name" value="Cyt_c_III_dom"/>
</dbReference>
<dbReference type="PROSITE" id="PS51007">
    <property type="entry name" value="CYTC"/>
    <property type="match status" value="1"/>
</dbReference>
<keyword evidence="4" id="KW-0249">Electron transport</keyword>
<dbReference type="InterPro" id="IPR009056">
    <property type="entry name" value="Cyt_c-like_dom"/>
</dbReference>
<evidence type="ECO:0000256" key="6">
    <source>
        <dbReference type="PROSITE-ProRule" id="PRU00433"/>
    </source>
</evidence>
<gene>
    <name evidence="8" type="ORF">dsmv_3494</name>
</gene>